<dbReference type="Proteomes" id="UP000078561">
    <property type="component" value="Unassembled WGS sequence"/>
</dbReference>
<keyword evidence="5" id="KW-0479">Metal-binding</keyword>
<dbReference type="GO" id="GO:0004527">
    <property type="term" value="F:exonuclease activity"/>
    <property type="evidence" value="ECO:0007669"/>
    <property type="project" value="UniProtKB-KW"/>
</dbReference>
<dbReference type="Gene3D" id="1.10.150.20">
    <property type="entry name" value="5' to 3' exonuclease, C-terminal subdomain"/>
    <property type="match status" value="1"/>
</dbReference>
<dbReference type="SUPFAM" id="SSF88723">
    <property type="entry name" value="PIN domain-like"/>
    <property type="match status" value="1"/>
</dbReference>
<dbReference type="InterPro" id="IPR006084">
    <property type="entry name" value="XPG/Rad2"/>
</dbReference>
<evidence type="ECO:0000256" key="5">
    <source>
        <dbReference type="ARBA" id="ARBA00022723"/>
    </source>
</evidence>
<keyword evidence="12" id="KW-0234">DNA repair</keyword>
<dbReference type="GO" id="GO:0006281">
    <property type="term" value="P:DNA repair"/>
    <property type="evidence" value="ECO:0007669"/>
    <property type="project" value="UniProtKB-KW"/>
</dbReference>
<reference evidence="17" key="1">
    <citation type="submission" date="2016-04" db="EMBL/GenBank/DDBJ databases">
        <authorList>
            <person name="Evans L.H."/>
            <person name="Alamgir A."/>
            <person name="Owens N."/>
            <person name="Weber N.D."/>
            <person name="Virtaneva K."/>
            <person name="Barbian K."/>
            <person name="Babar A."/>
            <person name="Rosenke K."/>
        </authorList>
    </citation>
    <scope>NUCLEOTIDE SEQUENCE [LARGE SCALE GENOMIC DNA]</scope>
    <source>
        <strain evidence="17">CBS 101.48</strain>
    </source>
</reference>
<evidence type="ECO:0000256" key="12">
    <source>
        <dbReference type="ARBA" id="ARBA00023204"/>
    </source>
</evidence>
<name>A0A168SRG1_ABSGL</name>
<evidence type="ECO:0000256" key="2">
    <source>
        <dbReference type="ARBA" id="ARBA00022553"/>
    </source>
</evidence>
<dbReference type="InterPro" id="IPR036279">
    <property type="entry name" value="5-3_exonuclease_C_sf"/>
</dbReference>
<accession>A0A168SRG1</accession>
<evidence type="ECO:0000256" key="4">
    <source>
        <dbReference type="ARBA" id="ARBA00022722"/>
    </source>
</evidence>
<keyword evidence="11" id="KW-0496">Mitochondrion</keyword>
<dbReference type="Pfam" id="PF00752">
    <property type="entry name" value="XPG_N"/>
    <property type="match status" value="1"/>
</dbReference>
<keyword evidence="13" id="KW-0539">Nucleus</keyword>
<evidence type="ECO:0000313" key="18">
    <source>
        <dbReference type="Proteomes" id="UP000078561"/>
    </source>
</evidence>
<dbReference type="AlphaFoldDB" id="A0A168SRG1"/>
<evidence type="ECO:0000256" key="7">
    <source>
        <dbReference type="ARBA" id="ARBA00022763"/>
    </source>
</evidence>
<dbReference type="GO" id="GO:0003677">
    <property type="term" value="F:DNA binding"/>
    <property type="evidence" value="ECO:0007669"/>
    <property type="project" value="InterPro"/>
</dbReference>
<dbReference type="PANTHER" id="PTHR11081:SF9">
    <property type="entry name" value="FLAP ENDONUCLEASE 1"/>
    <property type="match status" value="1"/>
</dbReference>
<evidence type="ECO:0000256" key="1">
    <source>
        <dbReference type="ARBA" id="ARBA00001946"/>
    </source>
</evidence>
<sequence>MGIPGLTGLLKRHAPRSLTRTFTHDYRGQTMAIDVSCPLNRFIYGNDPHPFPHLQGFFLLTKYCERHDIRLIFVFDGTKRLPAKQWELNRRARGHSKIKASLVFEQSRATRLAAWLQADLTLVDDTLAAHLAGTAADSEQVSALARLAQELHCTHQSVQDRAMYTKTVRDLSDQEYEVMEAMILQRSESVQDKVAALIRQNERLLVSYGKRARRITNVIKRQTYDFLTALGYPCITCENHEAEALCVNLVLHGKADAIVSEDMDTIVFGDSRLLRHFFMKNKPILQVDPMVARQQLGLTKAQFLDLCILCGTDFGPKIAGVGPTRALQLVRQHGSIEEILIHLDPRKYIPEQGFDYRRIRQVFQELPKIPLDAMTTPPADTLEGLLERYQLDPDEIDDQVDLIMHLDHKNPAGFGNDPFNSLSNRNTGPLFT</sequence>
<gene>
    <name evidence="17" type="primary">ABSGL_14485.1 scaffold 14663</name>
</gene>
<dbReference type="EMBL" id="LT554937">
    <property type="protein sequence ID" value="SAM08819.1"/>
    <property type="molecule type" value="Genomic_DNA"/>
</dbReference>
<evidence type="ECO:0000256" key="13">
    <source>
        <dbReference type="ARBA" id="ARBA00023242"/>
    </source>
</evidence>
<evidence type="ECO:0008006" key="19">
    <source>
        <dbReference type="Google" id="ProtNLM"/>
    </source>
</evidence>
<dbReference type="PANTHER" id="PTHR11081">
    <property type="entry name" value="FLAP ENDONUCLEASE FAMILY MEMBER"/>
    <property type="match status" value="1"/>
</dbReference>
<keyword evidence="4" id="KW-0540">Nuclease</keyword>
<dbReference type="SMART" id="SM00484">
    <property type="entry name" value="XPGI"/>
    <property type="match status" value="1"/>
</dbReference>
<evidence type="ECO:0000259" key="16">
    <source>
        <dbReference type="SMART" id="SM00485"/>
    </source>
</evidence>
<evidence type="ECO:0000256" key="8">
    <source>
        <dbReference type="ARBA" id="ARBA00022801"/>
    </source>
</evidence>
<evidence type="ECO:0000259" key="15">
    <source>
        <dbReference type="SMART" id="SM00484"/>
    </source>
</evidence>
<feature type="domain" description="XPG-I" evidence="15">
    <location>
        <begin position="228"/>
        <end position="298"/>
    </location>
</feature>
<dbReference type="STRING" id="4829.A0A168SRG1"/>
<keyword evidence="9" id="KW-0269">Exonuclease</keyword>
<dbReference type="SMART" id="SM00279">
    <property type="entry name" value="HhH2"/>
    <property type="match status" value="1"/>
</dbReference>
<comment type="cofactor">
    <cofactor evidence="1">
        <name>Mg(2+)</name>
        <dbReference type="ChEBI" id="CHEBI:18420"/>
    </cofactor>
</comment>
<evidence type="ECO:0000256" key="6">
    <source>
        <dbReference type="ARBA" id="ARBA00022759"/>
    </source>
</evidence>
<dbReference type="Pfam" id="PF00867">
    <property type="entry name" value="XPG_I"/>
    <property type="match status" value="1"/>
</dbReference>
<dbReference type="OMA" id="PFLQKTC"/>
<dbReference type="SMART" id="SM00485">
    <property type="entry name" value="XPGN"/>
    <property type="match status" value="1"/>
</dbReference>
<dbReference type="GO" id="GO:0017108">
    <property type="term" value="F:5'-flap endonuclease activity"/>
    <property type="evidence" value="ECO:0007669"/>
    <property type="project" value="TreeGrafter"/>
</dbReference>
<evidence type="ECO:0000256" key="10">
    <source>
        <dbReference type="ARBA" id="ARBA00022842"/>
    </source>
</evidence>
<keyword evidence="2" id="KW-0597">Phosphoprotein</keyword>
<dbReference type="InterPro" id="IPR006085">
    <property type="entry name" value="XPG_DNA_repair_N"/>
</dbReference>
<dbReference type="OrthoDB" id="31113at2759"/>
<dbReference type="GO" id="GO:0006260">
    <property type="term" value="P:DNA replication"/>
    <property type="evidence" value="ECO:0007669"/>
    <property type="project" value="UniProtKB-KW"/>
</dbReference>
<protein>
    <recommendedName>
        <fullName evidence="19">XPG-I domain-containing protein</fullName>
    </recommendedName>
</protein>
<dbReference type="InterPro" id="IPR008918">
    <property type="entry name" value="HhH2"/>
</dbReference>
<dbReference type="GO" id="GO:0046872">
    <property type="term" value="F:metal ion binding"/>
    <property type="evidence" value="ECO:0007669"/>
    <property type="project" value="UniProtKB-KW"/>
</dbReference>
<keyword evidence="18" id="KW-1185">Reference proteome</keyword>
<dbReference type="FunFam" id="1.10.150.20:FF:000009">
    <property type="entry name" value="Flap endonuclease 1"/>
    <property type="match status" value="1"/>
</dbReference>
<evidence type="ECO:0000256" key="9">
    <source>
        <dbReference type="ARBA" id="ARBA00022839"/>
    </source>
</evidence>
<dbReference type="CDD" id="cd09907">
    <property type="entry name" value="H3TH_FEN1-Euk"/>
    <property type="match status" value="1"/>
</dbReference>
<dbReference type="InterPro" id="IPR029060">
    <property type="entry name" value="PIN-like_dom_sf"/>
</dbReference>
<comment type="similarity">
    <text evidence="14">Belongs to the XPG/RAD2 endonuclease family. FEN1 subfamily.</text>
</comment>
<evidence type="ECO:0000256" key="3">
    <source>
        <dbReference type="ARBA" id="ARBA00022705"/>
    </source>
</evidence>
<keyword evidence="8" id="KW-0378">Hydrolase</keyword>
<keyword evidence="10" id="KW-0460">Magnesium</keyword>
<keyword evidence="7" id="KW-0227">DNA damage</keyword>
<dbReference type="InterPro" id="IPR006086">
    <property type="entry name" value="XPG-I_dom"/>
</dbReference>
<evidence type="ECO:0000256" key="14">
    <source>
        <dbReference type="ARBA" id="ARBA00034726"/>
    </source>
</evidence>
<dbReference type="InParanoid" id="A0A168SRG1"/>
<keyword evidence="6" id="KW-0255">Endonuclease</keyword>
<organism evidence="17">
    <name type="scientific">Absidia glauca</name>
    <name type="common">Pin mould</name>
    <dbReference type="NCBI Taxonomy" id="4829"/>
    <lineage>
        <taxon>Eukaryota</taxon>
        <taxon>Fungi</taxon>
        <taxon>Fungi incertae sedis</taxon>
        <taxon>Mucoromycota</taxon>
        <taxon>Mucoromycotina</taxon>
        <taxon>Mucoromycetes</taxon>
        <taxon>Mucorales</taxon>
        <taxon>Cunninghamellaceae</taxon>
        <taxon>Absidia</taxon>
    </lineage>
</organism>
<evidence type="ECO:0000256" key="11">
    <source>
        <dbReference type="ARBA" id="ARBA00023128"/>
    </source>
</evidence>
<keyword evidence="3" id="KW-0235">DNA replication</keyword>
<dbReference type="Gene3D" id="3.40.50.1010">
    <property type="entry name" value="5'-nuclease"/>
    <property type="match status" value="1"/>
</dbReference>
<proteinExistence type="inferred from homology"/>
<feature type="domain" description="XPG N-terminal" evidence="16">
    <location>
        <begin position="1"/>
        <end position="98"/>
    </location>
</feature>
<dbReference type="PRINTS" id="PR00853">
    <property type="entry name" value="XPGRADSUPER"/>
</dbReference>
<dbReference type="SUPFAM" id="SSF47807">
    <property type="entry name" value="5' to 3' exonuclease, C-terminal subdomain"/>
    <property type="match status" value="1"/>
</dbReference>
<evidence type="ECO:0000313" key="17">
    <source>
        <dbReference type="EMBL" id="SAM08819.1"/>
    </source>
</evidence>